<dbReference type="Proteomes" id="UP000784294">
    <property type="component" value="Unassembled WGS sequence"/>
</dbReference>
<organism evidence="1 2">
    <name type="scientific">Protopolystoma xenopodis</name>
    <dbReference type="NCBI Taxonomy" id="117903"/>
    <lineage>
        <taxon>Eukaryota</taxon>
        <taxon>Metazoa</taxon>
        <taxon>Spiralia</taxon>
        <taxon>Lophotrochozoa</taxon>
        <taxon>Platyhelminthes</taxon>
        <taxon>Monogenea</taxon>
        <taxon>Polyopisthocotylea</taxon>
        <taxon>Polystomatidea</taxon>
        <taxon>Polystomatidae</taxon>
        <taxon>Protopolystoma</taxon>
    </lineage>
</organism>
<evidence type="ECO:0000313" key="1">
    <source>
        <dbReference type="EMBL" id="VEL39586.1"/>
    </source>
</evidence>
<protein>
    <submittedName>
        <fullName evidence="1">Uncharacterized protein</fullName>
    </submittedName>
</protein>
<sequence length="126" mass="13960">MESSKQVSVLEPPVSSDYWPAQMSNEHGWESPSKNAALNSLEKCTSFPSEEAEQLPNLNFGSKLAQFYNAPRSKFFIGVVGGADDHFRYNFAGNVKRLVSCFCKGLNLWMHATVSDSFVMLSACIV</sequence>
<comment type="caution">
    <text evidence="1">The sequence shown here is derived from an EMBL/GenBank/DDBJ whole genome shotgun (WGS) entry which is preliminary data.</text>
</comment>
<dbReference type="EMBL" id="CAAALY010261782">
    <property type="protein sequence ID" value="VEL39586.1"/>
    <property type="molecule type" value="Genomic_DNA"/>
</dbReference>
<proteinExistence type="predicted"/>
<keyword evidence="2" id="KW-1185">Reference proteome</keyword>
<evidence type="ECO:0000313" key="2">
    <source>
        <dbReference type="Proteomes" id="UP000784294"/>
    </source>
</evidence>
<name>A0A3S5BBJ8_9PLAT</name>
<gene>
    <name evidence="1" type="ORF">PXEA_LOCUS33026</name>
</gene>
<dbReference type="AlphaFoldDB" id="A0A3S5BBJ8"/>
<reference evidence="1" key="1">
    <citation type="submission" date="2018-11" db="EMBL/GenBank/DDBJ databases">
        <authorList>
            <consortium name="Pathogen Informatics"/>
        </authorList>
    </citation>
    <scope>NUCLEOTIDE SEQUENCE</scope>
</reference>
<accession>A0A3S5BBJ8</accession>